<sequence>MEEPSYTPHLKKVLKSYQAAAPASLQGPDTFMATWDTAGTAEKNRCTVTHPKLDISGNSSPSVSPVVKSVPNESSESYYEPFLMPPPFPIQLPPIFTPPDRSRCERSETILEGENISCFNVGGENRLCLPQILNTVLKDFSLQQINSVCDELHIFCSRCTPEQLEILKVTGVLPLNAPSCGLITKTDAERLCSTLRYAVLPQAESGVREKHLLKFRIVHRCFGKCAGVLVPDLYTTPSARCIECTECHGVMSPEIFVCHAHHAKENRTCHWGFDSSNWRAYVTIAKDEENREKLTQHLEDVKARFEHTHNRKRKQPVQGL</sequence>
<dbReference type="InterPro" id="IPR009061">
    <property type="entry name" value="DNA-bd_dom_put_sf"/>
</dbReference>
<dbReference type="GeneID" id="106463609"/>
<dbReference type="Gene3D" id="3.10.260.20">
    <property type="entry name" value="Ski"/>
    <property type="match status" value="1"/>
</dbReference>
<dbReference type="InterPro" id="IPR014890">
    <property type="entry name" value="c-SKI_SMAD4-bd_dom"/>
</dbReference>
<organism evidence="3 4">
    <name type="scientific">Limulus polyphemus</name>
    <name type="common">Atlantic horseshoe crab</name>
    <dbReference type="NCBI Taxonomy" id="6850"/>
    <lineage>
        <taxon>Eukaryota</taxon>
        <taxon>Metazoa</taxon>
        <taxon>Ecdysozoa</taxon>
        <taxon>Arthropoda</taxon>
        <taxon>Chelicerata</taxon>
        <taxon>Merostomata</taxon>
        <taxon>Xiphosura</taxon>
        <taxon>Limulidae</taxon>
        <taxon>Limulus</taxon>
    </lineage>
</organism>
<dbReference type="InterPro" id="IPR037000">
    <property type="entry name" value="Ski_DNA-bd_sf"/>
</dbReference>
<dbReference type="Pfam" id="PF02437">
    <property type="entry name" value="Ski_Sno_DHD"/>
    <property type="match status" value="1"/>
</dbReference>
<evidence type="ECO:0000259" key="2">
    <source>
        <dbReference type="SMART" id="SM01046"/>
    </source>
</evidence>
<accession>A0ABM1ST94</accession>
<dbReference type="Proteomes" id="UP000694941">
    <property type="component" value="Unplaced"/>
</dbReference>
<protein>
    <submittedName>
        <fullName evidence="4">Ski oncogene-like</fullName>
    </submittedName>
</protein>
<feature type="domain" description="c-SKI SMAD4-binding" evidence="2">
    <location>
        <begin position="215"/>
        <end position="306"/>
    </location>
</feature>
<evidence type="ECO:0000313" key="4">
    <source>
        <dbReference type="RefSeq" id="XP_022246850.1"/>
    </source>
</evidence>
<dbReference type="SUPFAM" id="SSF46955">
    <property type="entry name" value="Putative DNA-binding domain"/>
    <property type="match status" value="1"/>
</dbReference>
<comment type="similarity">
    <text evidence="1">Belongs to the SKI family.</text>
</comment>
<dbReference type="InterPro" id="IPR023216">
    <property type="entry name" value="Tscrpt_reg_SKI_SnoN"/>
</dbReference>
<evidence type="ECO:0000256" key="1">
    <source>
        <dbReference type="ARBA" id="ARBA00009513"/>
    </source>
</evidence>
<dbReference type="Gene3D" id="3.10.390.10">
    <property type="entry name" value="SAND domain-like"/>
    <property type="match status" value="1"/>
</dbReference>
<dbReference type="CDD" id="cd21079">
    <property type="entry name" value="DHD_Ski_Sno"/>
    <property type="match status" value="1"/>
</dbReference>
<evidence type="ECO:0000313" key="3">
    <source>
        <dbReference type="Proteomes" id="UP000694941"/>
    </source>
</evidence>
<dbReference type="SMART" id="SM01046">
    <property type="entry name" value="c-SKI_SMAD_bind"/>
    <property type="match status" value="1"/>
</dbReference>
<dbReference type="SUPFAM" id="SSF63763">
    <property type="entry name" value="SAND domain-like"/>
    <property type="match status" value="1"/>
</dbReference>
<dbReference type="InterPro" id="IPR010919">
    <property type="entry name" value="SAND-like_dom_sf"/>
</dbReference>
<dbReference type="PANTHER" id="PTHR10005">
    <property type="entry name" value="SKI ONCOGENE-RELATED"/>
    <property type="match status" value="1"/>
</dbReference>
<proteinExistence type="inferred from homology"/>
<gene>
    <name evidence="4" type="primary">LOC106463609</name>
</gene>
<dbReference type="RefSeq" id="XP_022246850.1">
    <property type="nucleotide sequence ID" value="XM_022391142.1"/>
</dbReference>
<dbReference type="PANTHER" id="PTHR10005:SF25">
    <property type="entry name" value="SNO ONCOGENE, ISOFORM B"/>
    <property type="match status" value="1"/>
</dbReference>
<dbReference type="InterPro" id="IPR003380">
    <property type="entry name" value="SKI/SNO/DAC"/>
</dbReference>
<name>A0ABM1ST94_LIMPO</name>
<reference evidence="4" key="1">
    <citation type="submission" date="2025-08" db="UniProtKB">
        <authorList>
            <consortium name="RefSeq"/>
        </authorList>
    </citation>
    <scope>IDENTIFICATION</scope>
    <source>
        <tissue evidence="4">Muscle</tissue>
    </source>
</reference>
<dbReference type="Pfam" id="PF08782">
    <property type="entry name" value="c-SKI_SMAD_bind"/>
    <property type="match status" value="1"/>
</dbReference>
<keyword evidence="3" id="KW-1185">Reference proteome</keyword>